<evidence type="ECO:0000256" key="1">
    <source>
        <dbReference type="SAM" id="MobiDB-lite"/>
    </source>
</evidence>
<feature type="domain" description="HAT C-terminal dimerisation" evidence="2">
    <location>
        <begin position="90"/>
        <end position="166"/>
    </location>
</feature>
<evidence type="ECO:0000259" key="2">
    <source>
        <dbReference type="Pfam" id="PF05699"/>
    </source>
</evidence>
<dbReference type="InterPro" id="IPR008906">
    <property type="entry name" value="HATC_C_dom"/>
</dbReference>
<comment type="caution">
    <text evidence="3">The sequence shown here is derived from an EMBL/GenBank/DDBJ whole genome shotgun (WGS) entry which is preliminary data.</text>
</comment>
<gene>
    <name evidence="3" type="ORF">JOQ06_000339</name>
</gene>
<dbReference type="GO" id="GO:0046983">
    <property type="term" value="F:protein dimerization activity"/>
    <property type="evidence" value="ECO:0007669"/>
    <property type="project" value="InterPro"/>
</dbReference>
<dbReference type="AlphaFoldDB" id="A0AAD6AFZ1"/>
<feature type="compositionally biased region" description="Polar residues" evidence="1">
    <location>
        <begin position="46"/>
        <end position="59"/>
    </location>
</feature>
<dbReference type="Pfam" id="PF05699">
    <property type="entry name" value="Dimer_Tnp_hAT"/>
    <property type="match status" value="1"/>
</dbReference>
<reference evidence="3" key="1">
    <citation type="submission" date="2022-11" db="EMBL/GenBank/DDBJ databases">
        <title>Chromosome-level genome of Pogonophryne albipinna.</title>
        <authorList>
            <person name="Jo E."/>
        </authorList>
    </citation>
    <scope>NUCLEOTIDE SEQUENCE</scope>
    <source>
        <strain evidence="3">SGF0006</strain>
        <tissue evidence="3">Muscle</tissue>
    </source>
</reference>
<dbReference type="Proteomes" id="UP001219934">
    <property type="component" value="Unassembled WGS sequence"/>
</dbReference>
<sequence>MSLATLLDPRFKLIGIVSPLKATETTKRLVTECGALIRTPEAVPQENPSTSQPGEQETPGNKLGHKLDQTVKMSRRTKNATADATVEVQRYPAELNIGRLEDPLNYWQTQKHVYPNLHKPAVTFLCTPASSVPCERVFSKAGEVVSKKINRLNPKTVEKILFLNKNQ</sequence>
<evidence type="ECO:0000313" key="3">
    <source>
        <dbReference type="EMBL" id="KAJ4924099.1"/>
    </source>
</evidence>
<dbReference type="PANTHER" id="PTHR47611:SF3">
    <property type="entry name" value="HAT C-TERMINAL DIMERISATION DOMAIN-CONTAINING PROTEIN"/>
    <property type="match status" value="1"/>
</dbReference>
<keyword evidence="4" id="KW-1185">Reference proteome</keyword>
<organism evidence="3 4">
    <name type="scientific">Pogonophryne albipinna</name>
    <dbReference type="NCBI Taxonomy" id="1090488"/>
    <lineage>
        <taxon>Eukaryota</taxon>
        <taxon>Metazoa</taxon>
        <taxon>Chordata</taxon>
        <taxon>Craniata</taxon>
        <taxon>Vertebrata</taxon>
        <taxon>Euteleostomi</taxon>
        <taxon>Actinopterygii</taxon>
        <taxon>Neopterygii</taxon>
        <taxon>Teleostei</taxon>
        <taxon>Neoteleostei</taxon>
        <taxon>Acanthomorphata</taxon>
        <taxon>Eupercaria</taxon>
        <taxon>Perciformes</taxon>
        <taxon>Notothenioidei</taxon>
        <taxon>Pogonophryne</taxon>
    </lineage>
</organism>
<evidence type="ECO:0000313" key="4">
    <source>
        <dbReference type="Proteomes" id="UP001219934"/>
    </source>
</evidence>
<name>A0AAD6AFZ1_9TELE</name>
<dbReference type="InterPro" id="IPR012337">
    <property type="entry name" value="RNaseH-like_sf"/>
</dbReference>
<feature type="region of interest" description="Disordered" evidence="1">
    <location>
        <begin position="39"/>
        <end position="68"/>
    </location>
</feature>
<proteinExistence type="predicted"/>
<dbReference type="EMBL" id="JAPTMU010000023">
    <property type="protein sequence ID" value="KAJ4924099.1"/>
    <property type="molecule type" value="Genomic_DNA"/>
</dbReference>
<accession>A0AAD6AFZ1</accession>
<dbReference type="PANTHER" id="PTHR47611">
    <property type="entry name" value="HAT DIMERISATION DOMAIN, C-TERMINAL"/>
    <property type="match status" value="1"/>
</dbReference>
<protein>
    <recommendedName>
        <fullName evidence="2">HAT C-terminal dimerisation domain-containing protein</fullName>
    </recommendedName>
</protein>
<dbReference type="SUPFAM" id="SSF53098">
    <property type="entry name" value="Ribonuclease H-like"/>
    <property type="match status" value="1"/>
</dbReference>